<dbReference type="PANTHER" id="PTHR21600:SF44">
    <property type="entry name" value="RIBOSOMAL LARGE SUBUNIT PSEUDOURIDINE SYNTHASE D"/>
    <property type="match status" value="1"/>
</dbReference>
<comment type="similarity">
    <text evidence="2 7">Belongs to the pseudouridine synthase RluA family.</text>
</comment>
<dbReference type="EC" id="5.4.99.-" evidence="7"/>
<dbReference type="AlphaFoldDB" id="A0A3S9SXF3"/>
<proteinExistence type="inferred from homology"/>
<evidence type="ECO:0000313" key="9">
    <source>
        <dbReference type="EMBL" id="AZR73013.1"/>
    </source>
</evidence>
<accession>A0A3S9SXF3</accession>
<evidence type="ECO:0000256" key="2">
    <source>
        <dbReference type="ARBA" id="ARBA00010876"/>
    </source>
</evidence>
<dbReference type="Pfam" id="PF00849">
    <property type="entry name" value="PseudoU_synth_2"/>
    <property type="match status" value="1"/>
</dbReference>
<dbReference type="KEGG" id="aft:BBF96_06145"/>
<dbReference type="PROSITE" id="PS01129">
    <property type="entry name" value="PSI_RLU"/>
    <property type="match status" value="1"/>
</dbReference>
<dbReference type="SMART" id="SM00363">
    <property type="entry name" value="S4"/>
    <property type="match status" value="1"/>
</dbReference>
<keyword evidence="10" id="KW-1185">Reference proteome</keyword>
<keyword evidence="3 6" id="KW-0694">RNA-binding</keyword>
<keyword evidence="4 7" id="KW-0413">Isomerase</keyword>
<comment type="function">
    <text evidence="7">Responsible for synthesis of pseudouridine from uracil.</text>
</comment>
<evidence type="ECO:0000256" key="4">
    <source>
        <dbReference type="ARBA" id="ARBA00023235"/>
    </source>
</evidence>
<dbReference type="SUPFAM" id="SSF55174">
    <property type="entry name" value="Alpha-L RNA-binding motif"/>
    <property type="match status" value="1"/>
</dbReference>
<dbReference type="Pfam" id="PF01479">
    <property type="entry name" value="S4"/>
    <property type="match status" value="1"/>
</dbReference>
<dbReference type="OrthoDB" id="9807829at2"/>
<dbReference type="PROSITE" id="PS50889">
    <property type="entry name" value="S4"/>
    <property type="match status" value="1"/>
</dbReference>
<gene>
    <name evidence="9" type="ORF">BBF96_06145</name>
</gene>
<evidence type="ECO:0000256" key="1">
    <source>
        <dbReference type="ARBA" id="ARBA00000073"/>
    </source>
</evidence>
<reference evidence="9 10" key="1">
    <citation type="submission" date="2016-07" db="EMBL/GenBank/DDBJ databases">
        <title>Genome and transcriptome analysis of iron-reducing fermentative bacteria Anoxybacter fermentans.</title>
        <authorList>
            <person name="Zeng X."/>
            <person name="Shao Z."/>
        </authorList>
    </citation>
    <scope>NUCLEOTIDE SEQUENCE [LARGE SCALE GENOMIC DNA]</scope>
    <source>
        <strain evidence="9 10">DY22613</strain>
    </source>
</reference>
<dbReference type="InterPro" id="IPR050188">
    <property type="entry name" value="RluA_PseudoU_synthase"/>
</dbReference>
<dbReference type="GO" id="GO:0000455">
    <property type="term" value="P:enzyme-directed rRNA pseudouridine synthesis"/>
    <property type="evidence" value="ECO:0007669"/>
    <property type="project" value="TreeGrafter"/>
</dbReference>
<name>A0A3S9SXF3_9FIRM</name>
<dbReference type="GO" id="GO:0003723">
    <property type="term" value="F:RNA binding"/>
    <property type="evidence" value="ECO:0007669"/>
    <property type="project" value="UniProtKB-KW"/>
</dbReference>
<dbReference type="InterPro" id="IPR006224">
    <property type="entry name" value="PsdUridine_synth_RluA-like_CS"/>
</dbReference>
<dbReference type="InterPro" id="IPR006145">
    <property type="entry name" value="PsdUridine_synth_RsuA/RluA"/>
</dbReference>
<evidence type="ECO:0000256" key="5">
    <source>
        <dbReference type="PIRSR" id="PIRSR606225-1"/>
    </source>
</evidence>
<dbReference type="GO" id="GO:0120159">
    <property type="term" value="F:rRNA pseudouridine synthase activity"/>
    <property type="evidence" value="ECO:0007669"/>
    <property type="project" value="UniProtKB-ARBA"/>
</dbReference>
<dbReference type="Gene3D" id="3.10.290.10">
    <property type="entry name" value="RNA-binding S4 domain"/>
    <property type="match status" value="1"/>
</dbReference>
<dbReference type="Proteomes" id="UP000267250">
    <property type="component" value="Chromosome"/>
</dbReference>
<evidence type="ECO:0000256" key="7">
    <source>
        <dbReference type="RuleBase" id="RU362028"/>
    </source>
</evidence>
<dbReference type="InterPro" id="IPR002942">
    <property type="entry name" value="S4_RNA-bd"/>
</dbReference>
<dbReference type="PANTHER" id="PTHR21600">
    <property type="entry name" value="MITOCHONDRIAL RNA PSEUDOURIDINE SYNTHASE"/>
    <property type="match status" value="1"/>
</dbReference>
<feature type="domain" description="RNA-binding S4" evidence="8">
    <location>
        <begin position="16"/>
        <end position="80"/>
    </location>
</feature>
<protein>
    <recommendedName>
        <fullName evidence="7">Pseudouridine synthase</fullName>
        <ecNumber evidence="7">5.4.99.-</ecNumber>
    </recommendedName>
</protein>
<organism evidence="9 10">
    <name type="scientific">Anoxybacter fermentans</name>
    <dbReference type="NCBI Taxonomy" id="1323375"/>
    <lineage>
        <taxon>Bacteria</taxon>
        <taxon>Bacillati</taxon>
        <taxon>Bacillota</taxon>
        <taxon>Clostridia</taxon>
        <taxon>Halanaerobiales</taxon>
        <taxon>Anoxybacter</taxon>
    </lineage>
</organism>
<dbReference type="EMBL" id="CP016379">
    <property type="protein sequence ID" value="AZR73013.1"/>
    <property type="molecule type" value="Genomic_DNA"/>
</dbReference>
<evidence type="ECO:0000256" key="3">
    <source>
        <dbReference type="ARBA" id="ARBA00022884"/>
    </source>
</evidence>
<dbReference type="InterPro" id="IPR006225">
    <property type="entry name" value="PsdUridine_synth_RluC/D"/>
</dbReference>
<feature type="active site" evidence="5">
    <location>
        <position position="139"/>
    </location>
</feature>
<dbReference type="NCBIfam" id="TIGR00005">
    <property type="entry name" value="rluA_subfam"/>
    <property type="match status" value="1"/>
</dbReference>
<evidence type="ECO:0000256" key="6">
    <source>
        <dbReference type="PROSITE-ProRule" id="PRU00182"/>
    </source>
</evidence>
<comment type="catalytic activity">
    <reaction evidence="1 7">
        <text>a uridine in RNA = a pseudouridine in RNA</text>
        <dbReference type="Rhea" id="RHEA:48348"/>
        <dbReference type="Rhea" id="RHEA-COMP:12068"/>
        <dbReference type="Rhea" id="RHEA-COMP:12069"/>
        <dbReference type="ChEBI" id="CHEBI:65314"/>
        <dbReference type="ChEBI" id="CHEBI:65315"/>
    </reaction>
</comment>
<dbReference type="FunFam" id="3.30.2350.10:FF:000006">
    <property type="entry name" value="Pseudouridine synthase"/>
    <property type="match status" value="1"/>
</dbReference>
<evidence type="ECO:0000259" key="8">
    <source>
        <dbReference type="SMART" id="SM00363"/>
    </source>
</evidence>
<dbReference type="CDD" id="cd00165">
    <property type="entry name" value="S4"/>
    <property type="match status" value="1"/>
</dbReference>
<sequence length="309" mass="35518">MLEIREFDIASSDENMRLDKYLAEVNDDFSRSYIKQLIDEGRVKVNGRVEKASYKVKAGDEIVFEVPEATELEVKPEAIPLDIIYEDDDIVVINKPWDMVVHPAPGNESGTLVNALLYHCKNLSGINGIIRPGIVHRLDKDTSGVLVVAKTDMAHRILVEQFKRREIEKIYLALVKGFLPYDKGKIDAPIGRDPKDRKKMAVVKENSKPALTRFEVKQRFRDYTLVKVNLETGRTHQIRVHFRYIGYPVVGDDKYGYKESLPVKRQMLHAYQLTITHPRTGEKKTFTAPIPEDMEKILVELRKNNTIFP</sequence>
<dbReference type="Gene3D" id="3.30.2350.10">
    <property type="entry name" value="Pseudouridine synthase"/>
    <property type="match status" value="1"/>
</dbReference>
<dbReference type="InterPro" id="IPR020103">
    <property type="entry name" value="PsdUridine_synth_cat_dom_sf"/>
</dbReference>
<dbReference type="RefSeq" id="WP_127016343.1">
    <property type="nucleotide sequence ID" value="NZ_CP016379.1"/>
</dbReference>
<dbReference type="SUPFAM" id="SSF55120">
    <property type="entry name" value="Pseudouridine synthase"/>
    <property type="match status" value="1"/>
</dbReference>
<evidence type="ECO:0000313" key="10">
    <source>
        <dbReference type="Proteomes" id="UP000267250"/>
    </source>
</evidence>
<dbReference type="InterPro" id="IPR036986">
    <property type="entry name" value="S4_RNA-bd_sf"/>
</dbReference>
<dbReference type="CDD" id="cd02869">
    <property type="entry name" value="PseudoU_synth_RluA_like"/>
    <property type="match status" value="1"/>
</dbReference>